<evidence type="ECO:0000313" key="2">
    <source>
        <dbReference type="EMBL" id="CAF9930021.1"/>
    </source>
</evidence>
<keyword evidence="1" id="KW-0472">Membrane</keyword>
<evidence type="ECO:0000313" key="3">
    <source>
        <dbReference type="Proteomes" id="UP000664521"/>
    </source>
</evidence>
<feature type="transmembrane region" description="Helical" evidence="1">
    <location>
        <begin position="209"/>
        <end position="234"/>
    </location>
</feature>
<accession>A0A8H3FYY1</accession>
<dbReference type="AlphaFoldDB" id="A0A8H3FYY1"/>
<comment type="caution">
    <text evidence="2">The sequence shown here is derived from an EMBL/GenBank/DDBJ whole genome shotgun (WGS) entry which is preliminary data.</text>
</comment>
<proteinExistence type="predicted"/>
<feature type="transmembrane region" description="Helical" evidence="1">
    <location>
        <begin position="138"/>
        <end position="160"/>
    </location>
</feature>
<evidence type="ECO:0000256" key="1">
    <source>
        <dbReference type="SAM" id="Phobius"/>
    </source>
</evidence>
<keyword evidence="1" id="KW-0812">Transmembrane</keyword>
<feature type="transmembrane region" description="Helical" evidence="1">
    <location>
        <begin position="54"/>
        <end position="78"/>
    </location>
</feature>
<keyword evidence="3" id="KW-1185">Reference proteome</keyword>
<dbReference type="Proteomes" id="UP000664521">
    <property type="component" value="Unassembled WGS sequence"/>
</dbReference>
<protein>
    <submittedName>
        <fullName evidence="2">Uncharacterized protein</fullName>
    </submittedName>
</protein>
<keyword evidence="1" id="KW-1133">Transmembrane helix</keyword>
<organism evidence="2 3">
    <name type="scientific">Heterodermia speciosa</name>
    <dbReference type="NCBI Taxonomy" id="116794"/>
    <lineage>
        <taxon>Eukaryota</taxon>
        <taxon>Fungi</taxon>
        <taxon>Dikarya</taxon>
        <taxon>Ascomycota</taxon>
        <taxon>Pezizomycotina</taxon>
        <taxon>Lecanoromycetes</taxon>
        <taxon>OSLEUM clade</taxon>
        <taxon>Lecanoromycetidae</taxon>
        <taxon>Caliciales</taxon>
        <taxon>Physciaceae</taxon>
        <taxon>Heterodermia</taxon>
    </lineage>
</organism>
<gene>
    <name evidence="2" type="ORF">HETSPECPRED_007518</name>
</gene>
<dbReference type="OrthoDB" id="3903561at2759"/>
<name>A0A8H3FYY1_9LECA</name>
<dbReference type="EMBL" id="CAJPDS010000054">
    <property type="protein sequence ID" value="CAF9930021.1"/>
    <property type="molecule type" value="Genomic_DNA"/>
</dbReference>
<feature type="transmembrane region" description="Helical" evidence="1">
    <location>
        <begin position="389"/>
        <end position="418"/>
    </location>
</feature>
<sequence>MASTSEYDNDKGTMYELINHEEDAAARQKNSADDDCVKSSLRLPARALPPRRSLLPFAVTAVGAFVFIVSMILLLHYLPDLLPDTEPTSALGTSEGTSTKNVSCDLTVLSGSKLQHAFMINLRSAQQLSFSGAKMIDVVWDLVIGQGGRLLMAWAAYRVFMDALVSLMETTSVSYDVYSSLVFDTTSLLSTWKATKALVKSGSWRSRAFMFWFCLASFYTLSFPTLMSAATGYLNPSTPRYTMDDGSLVTASNANLTSCISLINGEKIGERSGTVYLGPQALIAPIYGYSNASNDTVYEEHPDFWQLRTYRALAESQYSTNTTYTPGNNWGYSDSFFNYTTNITWHNHTYVFKNDEFSLNRDYVKEYCYGGKPIMTALDDPQQCIPENYFVWGFSSLLLEIILYLQIVWTFIMIFIWIHANSTSQLLFKNRKVRGNYRATADLAEALTEVVGDEFCAYSDKEIARELRREGNGLRYYTAENNDKGVSHIGLGSHDGILFGLDNSRLYGAIRPRKKSE</sequence>
<reference evidence="2" key="1">
    <citation type="submission" date="2021-03" db="EMBL/GenBank/DDBJ databases">
        <authorList>
            <person name="Tagirdzhanova G."/>
        </authorList>
    </citation>
    <scope>NUCLEOTIDE SEQUENCE</scope>
</reference>